<dbReference type="GO" id="GO:0033194">
    <property type="term" value="P:response to hydroperoxide"/>
    <property type="evidence" value="ECO:0007669"/>
    <property type="project" value="TreeGrafter"/>
</dbReference>
<dbReference type="Proteomes" id="UP000007962">
    <property type="component" value="Chromosome"/>
</dbReference>
<evidence type="ECO:0000313" key="3">
    <source>
        <dbReference type="Proteomes" id="UP000007962"/>
    </source>
</evidence>
<dbReference type="InterPro" id="IPR005583">
    <property type="entry name" value="YaaA"/>
</dbReference>
<dbReference type="PANTHER" id="PTHR30283:SF4">
    <property type="entry name" value="PEROXIDE STRESS RESISTANCE PROTEIN YAAA"/>
    <property type="match status" value="1"/>
</dbReference>
<proteinExistence type="predicted"/>
<dbReference type="STRING" id="471853.Bcav_1834"/>
<dbReference type="KEGG" id="bcv:Bcav_1834"/>
<dbReference type="HOGENOM" id="CLU_071581_0_0_11"/>
<feature type="region of interest" description="Disordered" evidence="1">
    <location>
        <begin position="1"/>
        <end position="21"/>
    </location>
</feature>
<dbReference type="OrthoDB" id="3210767at2"/>
<evidence type="ECO:0000256" key="1">
    <source>
        <dbReference type="SAM" id="MobiDB-lite"/>
    </source>
</evidence>
<name>C5C4W2_BEUC1</name>
<accession>C5C4W2</accession>
<dbReference type="GO" id="GO:0005829">
    <property type="term" value="C:cytosol"/>
    <property type="evidence" value="ECO:0007669"/>
    <property type="project" value="TreeGrafter"/>
</dbReference>
<reference evidence="2 3" key="1">
    <citation type="journal article" date="2009" name="Stand. Genomic Sci.">
        <title>Complete genome sequence of Beutenbergia cavernae type strain (HKI 0122).</title>
        <authorList>
            <person name="Land M."/>
            <person name="Pukall R."/>
            <person name="Abt B."/>
            <person name="Goker M."/>
            <person name="Rohde M."/>
            <person name="Glavina Del Rio T."/>
            <person name="Tice H."/>
            <person name="Copeland A."/>
            <person name="Cheng J.F."/>
            <person name="Lucas S."/>
            <person name="Chen F."/>
            <person name="Nolan M."/>
            <person name="Bruce D."/>
            <person name="Goodwin L."/>
            <person name="Pitluck S."/>
            <person name="Ivanova N."/>
            <person name="Mavromatis K."/>
            <person name="Ovchinnikova G."/>
            <person name="Pati A."/>
            <person name="Chen A."/>
            <person name="Palaniappan K."/>
            <person name="Hauser L."/>
            <person name="Chang Y.J."/>
            <person name="Jefferies C.C."/>
            <person name="Saunders E."/>
            <person name="Brettin T."/>
            <person name="Detter J.C."/>
            <person name="Han C."/>
            <person name="Chain P."/>
            <person name="Bristow J."/>
            <person name="Eisen J.A."/>
            <person name="Markowitz V."/>
            <person name="Hugenholtz P."/>
            <person name="Kyrpides N.C."/>
            <person name="Klenk H.P."/>
            <person name="Lapidus A."/>
        </authorList>
    </citation>
    <scope>NUCLEOTIDE SEQUENCE [LARGE SCALE GENOMIC DNA]</scope>
    <source>
        <strain evidence="3">ATCC BAA-8 / DSM 12333 / NBRC 16432</strain>
    </source>
</reference>
<evidence type="ECO:0000313" key="2">
    <source>
        <dbReference type="EMBL" id="ACQ80090.1"/>
    </source>
</evidence>
<dbReference type="PANTHER" id="PTHR30283">
    <property type="entry name" value="PEROXIDE STRESS RESPONSE PROTEIN YAAA"/>
    <property type="match status" value="1"/>
</dbReference>
<dbReference type="RefSeq" id="WP_015882330.1">
    <property type="nucleotide sequence ID" value="NC_012669.1"/>
</dbReference>
<gene>
    <name evidence="2" type="ordered locus">Bcav_1834</name>
</gene>
<sequence>MLLVLPPSEGKTSAPRGAPPLDLDTLTFPGLTEPRAAVLDALGRVSAHRDALELLEVGASLADEVERNTRLRTAPAAPASRVYSGVLYAAAGLGRLRGPAAERAATSVVVISALFGALTPADRVPAYRLAMQTLPGLGPLAAHWRDPLAAALADRASGDVVVDCRSGPYVAAWRPPADADWLAVRVEQLRAGGRVVVSHHAKHTRGVLARHLLTRRGGRRAEPRDAAAVLRAARSLVGSHGVVDVELAAPSSRGRAATLTLVLGDL</sequence>
<dbReference type="Pfam" id="PF03883">
    <property type="entry name" value="H2O2_YaaD"/>
    <property type="match status" value="1"/>
</dbReference>
<dbReference type="EMBL" id="CP001618">
    <property type="protein sequence ID" value="ACQ80090.1"/>
    <property type="molecule type" value="Genomic_DNA"/>
</dbReference>
<protein>
    <submittedName>
        <fullName evidence="2">Uncharacterized protein</fullName>
    </submittedName>
</protein>
<dbReference type="eggNOG" id="COG3022">
    <property type="taxonomic scope" value="Bacteria"/>
</dbReference>
<organism evidence="2 3">
    <name type="scientific">Beutenbergia cavernae (strain ATCC BAA-8 / DSM 12333 / CCUG 43141 / JCM 11478 / NBRC 16432 / NCIMB 13614 / HKI 0122)</name>
    <dbReference type="NCBI Taxonomy" id="471853"/>
    <lineage>
        <taxon>Bacteria</taxon>
        <taxon>Bacillati</taxon>
        <taxon>Actinomycetota</taxon>
        <taxon>Actinomycetes</taxon>
        <taxon>Micrococcales</taxon>
        <taxon>Beutenbergiaceae</taxon>
        <taxon>Beutenbergia</taxon>
    </lineage>
</organism>
<dbReference type="AlphaFoldDB" id="C5C4W2"/>
<keyword evidence="3" id="KW-1185">Reference proteome</keyword>